<evidence type="ECO:0000256" key="6">
    <source>
        <dbReference type="SAM" id="Phobius"/>
    </source>
</evidence>
<organism evidence="8 9">
    <name type="scientific">Hymenoscyphus albidus</name>
    <dbReference type="NCBI Taxonomy" id="595503"/>
    <lineage>
        <taxon>Eukaryota</taxon>
        <taxon>Fungi</taxon>
        <taxon>Dikarya</taxon>
        <taxon>Ascomycota</taxon>
        <taxon>Pezizomycotina</taxon>
        <taxon>Leotiomycetes</taxon>
        <taxon>Helotiales</taxon>
        <taxon>Helotiaceae</taxon>
        <taxon>Hymenoscyphus</taxon>
    </lineage>
</organism>
<dbReference type="SUPFAM" id="SSF103473">
    <property type="entry name" value="MFS general substrate transporter"/>
    <property type="match status" value="1"/>
</dbReference>
<feature type="transmembrane region" description="Helical" evidence="6">
    <location>
        <begin position="534"/>
        <end position="553"/>
    </location>
</feature>
<dbReference type="Pfam" id="PF20684">
    <property type="entry name" value="Fung_rhodopsin"/>
    <property type="match status" value="1"/>
</dbReference>
<evidence type="ECO:0000256" key="3">
    <source>
        <dbReference type="ARBA" id="ARBA00022989"/>
    </source>
</evidence>
<keyword evidence="3 6" id="KW-1133">Transmembrane helix</keyword>
<reference evidence="8" key="1">
    <citation type="submission" date="2021-07" db="EMBL/GenBank/DDBJ databases">
        <authorList>
            <person name="Durling M."/>
        </authorList>
    </citation>
    <scope>NUCLEOTIDE SEQUENCE</scope>
</reference>
<evidence type="ECO:0000259" key="7">
    <source>
        <dbReference type="PROSITE" id="PS50850"/>
    </source>
</evidence>
<name>A0A9N9LRJ5_9HELO</name>
<feature type="transmembrane region" description="Helical" evidence="6">
    <location>
        <begin position="404"/>
        <end position="424"/>
    </location>
</feature>
<feature type="transmembrane region" description="Helical" evidence="6">
    <location>
        <begin position="42"/>
        <end position="63"/>
    </location>
</feature>
<dbReference type="Gene3D" id="1.20.1720.10">
    <property type="entry name" value="Multidrug resistance protein D"/>
    <property type="match status" value="1"/>
</dbReference>
<feature type="compositionally biased region" description="Basic and acidic residues" evidence="5">
    <location>
        <begin position="820"/>
        <end position="832"/>
    </location>
</feature>
<feature type="transmembrane region" description="Helical" evidence="6">
    <location>
        <begin position="637"/>
        <end position="658"/>
    </location>
</feature>
<evidence type="ECO:0000256" key="1">
    <source>
        <dbReference type="ARBA" id="ARBA00004141"/>
    </source>
</evidence>
<feature type="transmembrane region" description="Helical" evidence="6">
    <location>
        <begin position="573"/>
        <end position="594"/>
    </location>
</feature>
<keyword evidence="4 6" id="KW-0472">Membrane</keyword>
<feature type="transmembrane region" description="Helical" evidence="6">
    <location>
        <begin position="12"/>
        <end position="30"/>
    </location>
</feature>
<accession>A0A9N9LRJ5</accession>
<evidence type="ECO:0000313" key="9">
    <source>
        <dbReference type="Proteomes" id="UP000701801"/>
    </source>
</evidence>
<keyword evidence="9" id="KW-1185">Reference proteome</keyword>
<dbReference type="Proteomes" id="UP000701801">
    <property type="component" value="Unassembled WGS sequence"/>
</dbReference>
<dbReference type="GO" id="GO:0022857">
    <property type="term" value="F:transmembrane transporter activity"/>
    <property type="evidence" value="ECO:0007669"/>
    <property type="project" value="InterPro"/>
</dbReference>
<feature type="region of interest" description="Disordered" evidence="5">
    <location>
        <begin position="820"/>
        <end position="839"/>
    </location>
</feature>
<dbReference type="PANTHER" id="PTHR23501:SF199">
    <property type="entry name" value="MFS EFFLUX TRANSPORTER INPD-RELATED"/>
    <property type="match status" value="1"/>
</dbReference>
<feature type="transmembrane region" description="Helical" evidence="6">
    <location>
        <begin position="699"/>
        <end position="726"/>
    </location>
</feature>
<dbReference type="InterPro" id="IPR049326">
    <property type="entry name" value="Rhodopsin_dom_fungi"/>
</dbReference>
<dbReference type="GO" id="GO:0005886">
    <property type="term" value="C:plasma membrane"/>
    <property type="evidence" value="ECO:0007669"/>
    <property type="project" value="TreeGrafter"/>
</dbReference>
<dbReference type="InterPro" id="IPR020846">
    <property type="entry name" value="MFS_dom"/>
</dbReference>
<dbReference type="PANTHER" id="PTHR23501">
    <property type="entry name" value="MAJOR FACILITATOR SUPERFAMILY"/>
    <property type="match status" value="1"/>
</dbReference>
<feature type="transmembrane region" description="Helical" evidence="6">
    <location>
        <begin position="670"/>
        <end position="693"/>
    </location>
</feature>
<dbReference type="Gene3D" id="1.20.1250.20">
    <property type="entry name" value="MFS general substrate transporter like domains"/>
    <property type="match status" value="1"/>
</dbReference>
<protein>
    <recommendedName>
        <fullName evidence="7">Major facilitator superfamily (MFS) profile domain-containing protein</fullName>
    </recommendedName>
</protein>
<dbReference type="PROSITE" id="PS50850">
    <property type="entry name" value="MFS"/>
    <property type="match status" value="1"/>
</dbReference>
<proteinExistence type="predicted"/>
<dbReference type="Pfam" id="PF07690">
    <property type="entry name" value="MFS_1"/>
    <property type="match status" value="1"/>
</dbReference>
<gene>
    <name evidence="8" type="ORF">HYALB_00000807</name>
</gene>
<comment type="subcellular location">
    <subcellularLocation>
        <location evidence="1">Membrane</location>
        <topology evidence="1">Multi-pass membrane protein</topology>
    </subcellularLocation>
</comment>
<feature type="transmembrane region" description="Helical" evidence="6">
    <location>
        <begin position="770"/>
        <end position="794"/>
    </location>
</feature>
<feature type="transmembrane region" description="Helical" evidence="6">
    <location>
        <begin position="462"/>
        <end position="482"/>
    </location>
</feature>
<feature type="transmembrane region" description="Helical" evidence="6">
    <location>
        <begin position="503"/>
        <end position="522"/>
    </location>
</feature>
<comment type="caution">
    <text evidence="8">The sequence shown here is derived from an EMBL/GenBank/DDBJ whole genome shotgun (WGS) entry which is preliminary data.</text>
</comment>
<feature type="transmembrane region" description="Helical" evidence="6">
    <location>
        <begin position="83"/>
        <end position="107"/>
    </location>
</feature>
<evidence type="ECO:0000313" key="8">
    <source>
        <dbReference type="EMBL" id="CAG8978132.1"/>
    </source>
</evidence>
<evidence type="ECO:0000256" key="5">
    <source>
        <dbReference type="SAM" id="MobiDB-lite"/>
    </source>
</evidence>
<dbReference type="InterPro" id="IPR036259">
    <property type="entry name" value="MFS_trans_sf"/>
</dbReference>
<dbReference type="EMBL" id="CAJVRM010000240">
    <property type="protein sequence ID" value="CAG8978132.1"/>
    <property type="molecule type" value="Genomic_DNA"/>
</dbReference>
<dbReference type="InterPro" id="IPR011701">
    <property type="entry name" value="MFS"/>
</dbReference>
<feature type="transmembrane region" description="Helical" evidence="6">
    <location>
        <begin position="151"/>
        <end position="179"/>
    </location>
</feature>
<evidence type="ECO:0000256" key="2">
    <source>
        <dbReference type="ARBA" id="ARBA00022692"/>
    </source>
</evidence>
<evidence type="ECO:0000256" key="4">
    <source>
        <dbReference type="ARBA" id="ARBA00023136"/>
    </source>
</evidence>
<dbReference type="AlphaFoldDB" id="A0A9N9LRJ5"/>
<dbReference type="OrthoDB" id="10021397at2759"/>
<feature type="domain" description="Major facilitator superfamily (MFS) profile" evidence="7">
    <location>
        <begin position="309"/>
        <end position="768"/>
    </location>
</feature>
<feature type="transmembrane region" description="Helical" evidence="6">
    <location>
        <begin position="119"/>
        <end position="139"/>
    </location>
</feature>
<feature type="transmembrane region" description="Helical" evidence="6">
    <location>
        <begin position="306"/>
        <end position="332"/>
    </location>
</feature>
<sequence length="839" mass="90893">MWIIPKENSQGLAFFIVIVIVAILAVFAFMREDISSFTLEEGYFAANVFIIVDIVWNAASVAPLSYSFAPVTPGGHCGDIASFLLYTTSTSLINDFIIVALPMPVLFRLQMAKKRKFGLTIIFGMGIFICAMTLVRLLISRYYRLNNYTKQAAIVGFITALEPMFGVINVCLTFFPIVLKRISNSAFISQFSRATSPSKQGAGNIKRGSGIRAHSSGQFRGLDSVSLGPLEMPVSAYVSANDMSEESGAVWDINSRSQNSIVVSKDQFSLRYSIKMENKTDENNTSPNVSAIEGGTEAGYHTGLKLVIVMGSLLLGTTLMALDTTIISVATPTITAEYHTLNDVGWYGAVYLMALTSTTSISANFYKYFNPKYVYLAAIAIFEVGSLVAALAPSSAAFIAGRALTGLGAGALLQGAFGILTYICTLEMRPLFLGIVVSMFGLFSSIGPLIGGVLTQKVTWRWCFWINLPIGGVVFLLVVSFLDLKGVDQSTRAIPFRTKLIKLDFPGVVLIIASVCCLFLALQEGGVTVPWNSARPIGLFIGFGLLFIIFGLWQWKAGEKATIPLRYLKDKTVLWGSIYLFWDNMASYVTIYYIPFYFQAALAQSPITSAVSYMALSIPQMIGLLAGGGITTKTGHYMPVILFAQVLCVIGSSLLITLKTDTSTAKWATYLVLTGLRLGLGVNVPHIAIQAVIETGNDIFLANGIASFFGQFGGALGVPIANALLINGLRDSIPKDTFGAISSQAVIDIGATGLSSLTNDDSLIQKLREAYTVALSHTMIFLLATVCISIPIAFGMKWLNIKNVSIERENAKAKERRRMVENGGEKRVREQEGEGVVTV</sequence>
<keyword evidence="2 6" id="KW-0812">Transmembrane</keyword>
<feature type="transmembrane region" description="Helical" evidence="6">
    <location>
        <begin position="431"/>
        <end position="450"/>
    </location>
</feature>
<dbReference type="CDD" id="cd17502">
    <property type="entry name" value="MFS_Azr1_MDR_like"/>
    <property type="match status" value="1"/>
</dbReference>
<feature type="transmembrane region" description="Helical" evidence="6">
    <location>
        <begin position="344"/>
        <end position="366"/>
    </location>
</feature>
<feature type="transmembrane region" description="Helical" evidence="6">
    <location>
        <begin position="373"/>
        <end position="392"/>
    </location>
</feature>